<reference evidence="2 3" key="1">
    <citation type="submission" date="2024-01" db="EMBL/GenBank/DDBJ databases">
        <title>The complete chloroplast genome sequence of Lithospermum erythrorhizon: insights into the phylogenetic relationship among Boraginaceae species and the maternal lineages of purple gromwells.</title>
        <authorList>
            <person name="Okada T."/>
            <person name="Watanabe K."/>
        </authorList>
    </citation>
    <scope>NUCLEOTIDE SEQUENCE [LARGE SCALE GENOMIC DNA]</scope>
</reference>
<keyword evidence="3" id="KW-1185">Reference proteome</keyword>
<organism evidence="2 3">
    <name type="scientific">Lithospermum erythrorhizon</name>
    <name type="common">Purple gromwell</name>
    <name type="synonym">Lithospermum officinale var. erythrorhizon</name>
    <dbReference type="NCBI Taxonomy" id="34254"/>
    <lineage>
        <taxon>Eukaryota</taxon>
        <taxon>Viridiplantae</taxon>
        <taxon>Streptophyta</taxon>
        <taxon>Embryophyta</taxon>
        <taxon>Tracheophyta</taxon>
        <taxon>Spermatophyta</taxon>
        <taxon>Magnoliopsida</taxon>
        <taxon>eudicotyledons</taxon>
        <taxon>Gunneridae</taxon>
        <taxon>Pentapetalae</taxon>
        <taxon>asterids</taxon>
        <taxon>lamiids</taxon>
        <taxon>Boraginales</taxon>
        <taxon>Boraginaceae</taxon>
        <taxon>Boraginoideae</taxon>
        <taxon>Lithospermeae</taxon>
        <taxon>Lithospermum</taxon>
    </lineage>
</organism>
<name>A0AAV3RMV8_LITER</name>
<dbReference type="AlphaFoldDB" id="A0AAV3RMV8"/>
<evidence type="ECO:0000313" key="3">
    <source>
        <dbReference type="Proteomes" id="UP001454036"/>
    </source>
</evidence>
<feature type="domain" description="Reverse transcriptase Ty1/copia-type" evidence="1">
    <location>
        <begin position="1"/>
        <end position="65"/>
    </location>
</feature>
<evidence type="ECO:0000313" key="2">
    <source>
        <dbReference type="EMBL" id="GAA0179373.1"/>
    </source>
</evidence>
<dbReference type="InterPro" id="IPR013103">
    <property type="entry name" value="RVT_2"/>
</dbReference>
<gene>
    <name evidence="2" type="ORF">LIER_29962</name>
</gene>
<protein>
    <recommendedName>
        <fullName evidence="1">Reverse transcriptase Ty1/copia-type domain-containing protein</fullName>
    </recommendedName>
</protein>
<comment type="caution">
    <text evidence="2">The sequence shown here is derived from an EMBL/GenBank/DDBJ whole genome shotgun (WGS) entry which is preliminary data.</text>
</comment>
<accession>A0AAV3RMV8</accession>
<evidence type="ECO:0000259" key="1">
    <source>
        <dbReference type="Pfam" id="PF07727"/>
    </source>
</evidence>
<proteinExistence type="predicted"/>
<sequence>MDVKSAFLNDIVQEEVSVDQPNGFIDADRPDHVYRLKKALYGLKQALRAWYERLTIFLLKNGYAKGGLCMIDK</sequence>
<dbReference type="EMBL" id="BAABME010010507">
    <property type="protein sequence ID" value="GAA0179373.1"/>
    <property type="molecule type" value="Genomic_DNA"/>
</dbReference>
<dbReference type="Pfam" id="PF07727">
    <property type="entry name" value="RVT_2"/>
    <property type="match status" value="1"/>
</dbReference>
<dbReference type="Proteomes" id="UP001454036">
    <property type="component" value="Unassembled WGS sequence"/>
</dbReference>